<dbReference type="Pfam" id="PF00197">
    <property type="entry name" value="Kunitz_legume"/>
    <property type="match status" value="1"/>
</dbReference>
<protein>
    <submittedName>
        <fullName evidence="4">Uncharacterized protein</fullName>
    </submittedName>
</protein>
<dbReference type="CDD" id="cd23367">
    <property type="entry name" value="beta-trefoil_STI_KPI104-like"/>
    <property type="match status" value="1"/>
</dbReference>
<dbReference type="AlphaFoldDB" id="A0A8K0EAF4"/>
<sequence>MMKLIMGARLSLVIWLVMAMSAKAQNNTPAPVLDMSGQPLRRGVEYYIRPAITDIGGAFALVERNGSCPKYVGHENLSANRLPVTFAPYEEGEDVVREAKNFRATFSAATTCGVSTTWKVGERDAKSQKRLIEIGDGGRWGNYFLINRDQRFESNIYHFEYCPAELCPTCRFDCGNFETLDIEDGKKLLSLGIEATPFPVQFERV</sequence>
<dbReference type="SUPFAM" id="SSF50386">
    <property type="entry name" value="STI-like"/>
    <property type="match status" value="1"/>
</dbReference>
<gene>
    <name evidence="4" type="ORF">FNV43_RR16235</name>
</gene>
<dbReference type="GO" id="GO:0004866">
    <property type="term" value="F:endopeptidase inhibitor activity"/>
    <property type="evidence" value="ECO:0007669"/>
    <property type="project" value="InterPro"/>
</dbReference>
<keyword evidence="5" id="KW-1185">Reference proteome</keyword>
<evidence type="ECO:0000256" key="1">
    <source>
        <dbReference type="ARBA" id="ARBA00005440"/>
    </source>
</evidence>
<organism evidence="4 5">
    <name type="scientific">Rhamnella rubrinervis</name>
    <dbReference type="NCBI Taxonomy" id="2594499"/>
    <lineage>
        <taxon>Eukaryota</taxon>
        <taxon>Viridiplantae</taxon>
        <taxon>Streptophyta</taxon>
        <taxon>Embryophyta</taxon>
        <taxon>Tracheophyta</taxon>
        <taxon>Spermatophyta</taxon>
        <taxon>Magnoliopsida</taxon>
        <taxon>eudicotyledons</taxon>
        <taxon>Gunneridae</taxon>
        <taxon>Pentapetalae</taxon>
        <taxon>rosids</taxon>
        <taxon>fabids</taxon>
        <taxon>Rosales</taxon>
        <taxon>Rhamnaceae</taxon>
        <taxon>rhamnoid group</taxon>
        <taxon>Rhamneae</taxon>
        <taxon>Rhamnella</taxon>
    </lineage>
</organism>
<dbReference type="OrthoDB" id="1918435at2759"/>
<name>A0A8K0EAF4_9ROSA</name>
<evidence type="ECO:0000313" key="4">
    <source>
        <dbReference type="EMBL" id="KAF3442319.1"/>
    </source>
</evidence>
<evidence type="ECO:0000313" key="5">
    <source>
        <dbReference type="Proteomes" id="UP000796880"/>
    </source>
</evidence>
<dbReference type="Gene3D" id="2.80.10.50">
    <property type="match status" value="1"/>
</dbReference>
<keyword evidence="2" id="KW-1015">Disulfide bond</keyword>
<dbReference type="PANTHER" id="PTHR33107">
    <property type="entry name" value="KUNITZ TRYPSIN INHIBITOR 2"/>
    <property type="match status" value="1"/>
</dbReference>
<accession>A0A8K0EAF4</accession>
<feature type="chain" id="PRO_5035475120" evidence="3">
    <location>
        <begin position="25"/>
        <end position="205"/>
    </location>
</feature>
<dbReference type="InterPro" id="IPR011065">
    <property type="entry name" value="Kunitz_inhibitor_STI-like_sf"/>
</dbReference>
<comment type="caution">
    <text evidence="4">The sequence shown here is derived from an EMBL/GenBank/DDBJ whole genome shotgun (WGS) entry which is preliminary data.</text>
</comment>
<dbReference type="EMBL" id="VOIH02000007">
    <property type="protein sequence ID" value="KAF3442319.1"/>
    <property type="molecule type" value="Genomic_DNA"/>
</dbReference>
<feature type="signal peptide" evidence="3">
    <location>
        <begin position="1"/>
        <end position="24"/>
    </location>
</feature>
<keyword evidence="3" id="KW-0732">Signal</keyword>
<dbReference type="Proteomes" id="UP000796880">
    <property type="component" value="Unassembled WGS sequence"/>
</dbReference>
<dbReference type="InterPro" id="IPR002160">
    <property type="entry name" value="Prot_inh_Kunz-lg"/>
</dbReference>
<evidence type="ECO:0000256" key="3">
    <source>
        <dbReference type="SAM" id="SignalP"/>
    </source>
</evidence>
<reference evidence="4" key="1">
    <citation type="submission" date="2020-03" db="EMBL/GenBank/DDBJ databases">
        <title>A high-quality chromosome-level genome assembly of a woody plant with both climbing and erect habits, Rhamnella rubrinervis.</title>
        <authorList>
            <person name="Lu Z."/>
            <person name="Yang Y."/>
            <person name="Zhu X."/>
            <person name="Sun Y."/>
        </authorList>
    </citation>
    <scope>NUCLEOTIDE SEQUENCE</scope>
    <source>
        <strain evidence="4">BYM</strain>
        <tissue evidence="4">Leaf</tissue>
    </source>
</reference>
<dbReference type="SMART" id="SM00452">
    <property type="entry name" value="STI"/>
    <property type="match status" value="1"/>
</dbReference>
<dbReference type="PANTHER" id="PTHR33107:SF81">
    <property type="entry name" value="TRYPSIN INHIBITOR A"/>
    <property type="match status" value="1"/>
</dbReference>
<proteinExistence type="inferred from homology"/>
<evidence type="ECO:0000256" key="2">
    <source>
        <dbReference type="ARBA" id="ARBA00023157"/>
    </source>
</evidence>
<comment type="similarity">
    <text evidence="1">Belongs to the protease inhibitor I3 (leguminous Kunitz-type inhibitor) family.</text>
</comment>